<dbReference type="AlphaFoldDB" id="B3QR41"/>
<feature type="compositionally biased region" description="Acidic residues" evidence="1">
    <location>
        <begin position="647"/>
        <end position="656"/>
    </location>
</feature>
<feature type="compositionally biased region" description="Low complexity" evidence="1">
    <location>
        <begin position="657"/>
        <end position="680"/>
    </location>
</feature>
<accession>B3QR41</accession>
<dbReference type="KEGG" id="cpc:Cpar_0272"/>
<reference evidence="2" key="1">
    <citation type="submission" date="2008-06" db="EMBL/GenBank/DDBJ databases">
        <title>Complete sequence of Chlorobaculum parvum NCIB 8327.</title>
        <authorList>
            <consortium name="US DOE Joint Genome Institute"/>
            <person name="Lucas S."/>
            <person name="Copeland A."/>
            <person name="Lapidus A."/>
            <person name="Glavina del Rio T."/>
            <person name="Dalin E."/>
            <person name="Tice H."/>
            <person name="Bruce D."/>
            <person name="Goodwin L."/>
            <person name="Pitluck S."/>
            <person name="Schmutz J."/>
            <person name="Larimer F."/>
            <person name="Land M."/>
            <person name="Hauser L."/>
            <person name="Kyrpides N."/>
            <person name="Mikhailova N."/>
            <person name="Zhao F."/>
            <person name="Li T."/>
            <person name="Liu Z."/>
            <person name="Overmann J."/>
            <person name="Bryant D.A."/>
            <person name="Richardson P."/>
        </authorList>
    </citation>
    <scope>NUCLEOTIDE SEQUENCE [LARGE SCALE GENOMIC DNA]</scope>
    <source>
        <strain evidence="2">NCIB 8327</strain>
    </source>
</reference>
<dbReference type="Proteomes" id="UP000008811">
    <property type="component" value="Chromosome"/>
</dbReference>
<keyword evidence="3" id="KW-1185">Reference proteome</keyword>
<dbReference type="HOGENOM" id="CLU_025856_0_0_10"/>
<feature type="compositionally biased region" description="Basic and acidic residues" evidence="1">
    <location>
        <begin position="431"/>
        <end position="445"/>
    </location>
</feature>
<dbReference type="EMBL" id="CP001099">
    <property type="protein sequence ID" value="ACF10699.1"/>
    <property type="molecule type" value="Genomic_DNA"/>
</dbReference>
<feature type="compositionally biased region" description="Basic and acidic residues" evidence="1">
    <location>
        <begin position="517"/>
        <end position="534"/>
    </location>
</feature>
<feature type="region of interest" description="Disordered" evidence="1">
    <location>
        <begin position="338"/>
        <end position="494"/>
    </location>
</feature>
<feature type="region of interest" description="Disordered" evidence="1">
    <location>
        <begin position="203"/>
        <end position="248"/>
    </location>
</feature>
<feature type="compositionally biased region" description="Basic and acidic residues" evidence="1">
    <location>
        <begin position="451"/>
        <end position="462"/>
    </location>
</feature>
<name>B3QR41_CHLP8</name>
<feature type="compositionally biased region" description="Basic and acidic residues" evidence="1">
    <location>
        <begin position="405"/>
        <end position="424"/>
    </location>
</feature>
<feature type="compositionally biased region" description="Acidic residues" evidence="1">
    <location>
        <begin position="576"/>
        <end position="587"/>
    </location>
</feature>
<feature type="region of interest" description="Disordered" evidence="1">
    <location>
        <begin position="699"/>
        <end position="751"/>
    </location>
</feature>
<dbReference type="RefSeq" id="WP_012501532.1">
    <property type="nucleotide sequence ID" value="NC_011027.1"/>
</dbReference>
<proteinExistence type="predicted"/>
<evidence type="ECO:0000256" key="1">
    <source>
        <dbReference type="SAM" id="MobiDB-lite"/>
    </source>
</evidence>
<feature type="region of interest" description="Disordered" evidence="1">
    <location>
        <begin position="509"/>
        <end position="564"/>
    </location>
</feature>
<dbReference type="STRING" id="517417.Cpar_0272"/>
<gene>
    <name evidence="2" type="ordered locus">Cpar_0272</name>
</gene>
<protein>
    <submittedName>
        <fullName evidence="2">Uncharacterized protein</fullName>
    </submittedName>
</protein>
<feature type="region of interest" description="Disordered" evidence="1">
    <location>
        <begin position="576"/>
        <end position="687"/>
    </location>
</feature>
<dbReference type="eggNOG" id="ENOG502ZBQG">
    <property type="taxonomic scope" value="Bacteria"/>
</dbReference>
<feature type="compositionally biased region" description="Acidic residues" evidence="1">
    <location>
        <begin position="613"/>
        <end position="623"/>
    </location>
</feature>
<evidence type="ECO:0000313" key="2">
    <source>
        <dbReference type="EMBL" id="ACF10699.1"/>
    </source>
</evidence>
<sequence length="751" mass="81129">MANFSLYISGQTELGDVAEFFQKRLIGEGETPIAFFDGVFYESHQERVGNIVYQDYLIFSDKALYLWARGASKDYLDRFTLGAVSVNSRNKDSAFATMNLKIRREGKEPVFVIFDMVEIREAEMVIKLQTAVESTIEDYLGVNYRQEIPPDAAGRILQAARAVCPPRNISLPLESPEAPQMPVPDAGIGYGQDLLEQYRAMGGQPGAQQAPSQGSPYGERPQAGGMGMPGIGAPPFAPRGGLESMLPTDPASLKRIADQIKNMVGDAPFKLRDQVMKDLQHVPGDVATVLTALNELLANIAGNPMAERFVMNAIKTAVVNDGMIGSLGKIIKMTGFGSGGGKKSSQPASDGPAAGDDRSASRPRKSPFEEEPDDNSSTIRRKKISVKDDEESSVADLFAGSDEPITSREERKPAIDDTRADGGGRRKKLSIKMEDDNEIARKLMSYDESEREAPVSEPEPVKPESPVASQPVDSGSGVRRKKVAIKAEEGSGARADVAQKLMSYDETTRGAINTLSKSDEPKAETAPELEPEKPVRKKIQIVAAEESESDVVSASEPEPEEDIPVIEMAAIEAALELEAESGIEPELAEASVPEPEPEIPVRKKLQVVASDEPNVEAEPEPEAPETKKVQVVASEESATELKPEVASESEPEEEAASEASASDVVANEAEPAIASVSETSSESEEITISEEALFVALGEEPKAEKRSSGTNEYMTIESDEPEKKIASVKPTEQQRRPSGKAGRSKRRGRKV</sequence>
<evidence type="ECO:0000313" key="3">
    <source>
        <dbReference type="Proteomes" id="UP000008811"/>
    </source>
</evidence>
<feature type="compositionally biased region" description="Basic residues" evidence="1">
    <location>
        <begin position="742"/>
        <end position="751"/>
    </location>
</feature>
<organism evidence="2 3">
    <name type="scientific">Chlorobaculum parvum (strain DSM 263 / NCIMB 8327)</name>
    <name type="common">Chlorobium vibrioforme subsp. thiosulfatophilum</name>
    <dbReference type="NCBI Taxonomy" id="517417"/>
    <lineage>
        <taxon>Bacteria</taxon>
        <taxon>Pseudomonadati</taxon>
        <taxon>Chlorobiota</taxon>
        <taxon>Chlorobiia</taxon>
        <taxon>Chlorobiales</taxon>
        <taxon>Chlorobiaceae</taxon>
        <taxon>Chlorobaculum</taxon>
    </lineage>
</organism>
<feature type="compositionally biased region" description="Low complexity" evidence="1">
    <location>
        <begin position="206"/>
        <end position="216"/>
    </location>
</feature>